<dbReference type="SFLD" id="SFLDG01067">
    <property type="entry name" value="SPASM/twitch_domain_containing"/>
    <property type="match status" value="1"/>
</dbReference>
<accession>A0A1H5XF35</accession>
<dbReference type="RefSeq" id="WP_103953607.1">
    <property type="nucleotide sequence ID" value="NZ_FNUL01000029.1"/>
</dbReference>
<dbReference type="CDD" id="cd01335">
    <property type="entry name" value="Radical_SAM"/>
    <property type="match status" value="1"/>
</dbReference>
<dbReference type="GO" id="GO:0016491">
    <property type="term" value="F:oxidoreductase activity"/>
    <property type="evidence" value="ECO:0007669"/>
    <property type="project" value="InterPro"/>
</dbReference>
<evidence type="ECO:0000313" key="7">
    <source>
        <dbReference type="EMBL" id="SEG10085.1"/>
    </source>
</evidence>
<gene>
    <name evidence="7" type="ORF">SAMN05216537_1295</name>
</gene>
<dbReference type="PANTHER" id="PTHR43273">
    <property type="entry name" value="ANAEROBIC SULFATASE-MATURATING ENZYME HOMOLOG ASLB-RELATED"/>
    <property type="match status" value="1"/>
</dbReference>
<dbReference type="GO" id="GO:0051536">
    <property type="term" value="F:iron-sulfur cluster binding"/>
    <property type="evidence" value="ECO:0007669"/>
    <property type="project" value="UniProtKB-KW"/>
</dbReference>
<dbReference type="InterPro" id="IPR023885">
    <property type="entry name" value="4Fe4S-binding_SPASM_dom"/>
</dbReference>
<dbReference type="InterPro" id="IPR007197">
    <property type="entry name" value="rSAM"/>
</dbReference>
<dbReference type="InterPro" id="IPR047602">
    <property type="entry name" value="SPASM_CteB-like"/>
</dbReference>
<dbReference type="InterPro" id="IPR013785">
    <property type="entry name" value="Aldolase_TIM"/>
</dbReference>
<organism evidence="7 8">
    <name type="scientific">Lachnospira multipara</name>
    <dbReference type="NCBI Taxonomy" id="28051"/>
    <lineage>
        <taxon>Bacteria</taxon>
        <taxon>Bacillati</taxon>
        <taxon>Bacillota</taxon>
        <taxon>Clostridia</taxon>
        <taxon>Lachnospirales</taxon>
        <taxon>Lachnospiraceae</taxon>
        <taxon>Lachnospira</taxon>
    </lineage>
</organism>
<evidence type="ECO:0000256" key="2">
    <source>
        <dbReference type="ARBA" id="ARBA00022691"/>
    </source>
</evidence>
<dbReference type="SFLD" id="SFLDG01386">
    <property type="entry name" value="main_SPASM_domain-containing"/>
    <property type="match status" value="1"/>
</dbReference>
<protein>
    <recommendedName>
        <fullName evidence="6">Radical SAM core domain-containing protein</fullName>
    </recommendedName>
</protein>
<evidence type="ECO:0000256" key="5">
    <source>
        <dbReference type="ARBA" id="ARBA00023014"/>
    </source>
</evidence>
<evidence type="ECO:0000259" key="6">
    <source>
        <dbReference type="PROSITE" id="PS51918"/>
    </source>
</evidence>
<reference evidence="7 8" key="1">
    <citation type="submission" date="2016-10" db="EMBL/GenBank/DDBJ databases">
        <authorList>
            <person name="de Groot N.N."/>
        </authorList>
    </citation>
    <scope>NUCLEOTIDE SEQUENCE [LARGE SCALE GENOMIC DNA]</scope>
    <source>
        <strain evidence="7 8">D15d</strain>
    </source>
</reference>
<dbReference type="EMBL" id="FNUL01000029">
    <property type="protein sequence ID" value="SEG10085.1"/>
    <property type="molecule type" value="Genomic_DNA"/>
</dbReference>
<dbReference type="GO" id="GO:0046872">
    <property type="term" value="F:metal ion binding"/>
    <property type="evidence" value="ECO:0007669"/>
    <property type="project" value="UniProtKB-KW"/>
</dbReference>
<keyword evidence="8" id="KW-1185">Reference proteome</keyword>
<evidence type="ECO:0000256" key="4">
    <source>
        <dbReference type="ARBA" id="ARBA00023004"/>
    </source>
</evidence>
<keyword evidence="3" id="KW-0479">Metal-binding</keyword>
<dbReference type="SUPFAM" id="SSF102114">
    <property type="entry name" value="Radical SAM enzymes"/>
    <property type="match status" value="1"/>
</dbReference>
<dbReference type="InterPro" id="IPR058240">
    <property type="entry name" value="rSAM_sf"/>
</dbReference>
<dbReference type="Proteomes" id="UP000236726">
    <property type="component" value="Unassembled WGS sequence"/>
</dbReference>
<proteinExistence type="predicted"/>
<dbReference type="InterPro" id="IPR024025">
    <property type="entry name" value="SCIFF_rSAM_maturase"/>
</dbReference>
<name>A0A1H5XF35_9FIRM</name>
<dbReference type="NCBIfam" id="TIGR03974">
    <property type="entry name" value="rSAM_six_Cys"/>
    <property type="match status" value="1"/>
</dbReference>
<keyword evidence="2" id="KW-0949">S-adenosyl-L-methionine</keyword>
<evidence type="ECO:0000313" key="8">
    <source>
        <dbReference type="Proteomes" id="UP000236726"/>
    </source>
</evidence>
<sequence length="454" mass="51511">MVHQYKNNGYNIVLDVNSGSVHVVDDMVYDIIAAYEGHTVEEVVCQFDGKYSKEDVEECYTEITELKEAGQLFTEDIYEPYIDSFADRPTVVKALCLHIAHDCNLGCKYCFADEGEYHGRRAMMSFEVGKKALDFLVANSGSRKNLEVDFFGGEPTMNFEVVKQLVAYGRSLEEANNKKFRFTLTTNGILLNDEIMEFANKEMSNVVLSCDGRKEINDMMRPVRSSGRSSYDIIMPKFKKLAESRNQMNYYIRGTFTHFNLDFAKDVLHFADEGFEQISVEPVVAQPTDDYAIREEDLDTLKEQYDILAAEIVKRKKAGKGFNFFHFMIDLQGGPCVAKRLSGCGSGCEYLAVTPWGDLYPCHQFVGNEDFIMGNVDEGITKPEIRKMFKASNVYTKEKCKNCFARFYCSGGCAANSYNFHGNINDAYDVGCELERKRVECAIMIRAAMADENN</sequence>
<dbReference type="Pfam" id="PF04055">
    <property type="entry name" value="Radical_SAM"/>
    <property type="match status" value="1"/>
</dbReference>
<dbReference type="PROSITE" id="PS51918">
    <property type="entry name" value="RADICAL_SAM"/>
    <property type="match status" value="1"/>
</dbReference>
<dbReference type="SFLD" id="SFLDG01384">
    <property type="entry name" value="thioether_bond_formation_requi"/>
    <property type="match status" value="1"/>
</dbReference>
<evidence type="ECO:0000256" key="3">
    <source>
        <dbReference type="ARBA" id="ARBA00022723"/>
    </source>
</evidence>
<feature type="domain" description="Radical SAM core" evidence="6">
    <location>
        <begin position="89"/>
        <end position="323"/>
    </location>
</feature>
<dbReference type="STRING" id="1410661.GCA_000702205_00469"/>
<keyword evidence="5" id="KW-0411">Iron-sulfur</keyword>
<dbReference type="CDD" id="cd21124">
    <property type="entry name" value="SPASM_CteB-like"/>
    <property type="match status" value="1"/>
</dbReference>
<dbReference type="SFLD" id="SFLDS00029">
    <property type="entry name" value="Radical_SAM"/>
    <property type="match status" value="1"/>
</dbReference>
<dbReference type="InterPro" id="IPR023867">
    <property type="entry name" value="Sulphatase_maturase_rSAM"/>
</dbReference>
<comment type="cofactor">
    <cofactor evidence="1">
        <name>[4Fe-4S] cluster</name>
        <dbReference type="ChEBI" id="CHEBI:49883"/>
    </cofactor>
</comment>
<keyword evidence="4" id="KW-0408">Iron</keyword>
<dbReference type="PANTHER" id="PTHR43273:SF8">
    <property type="entry name" value="RADICAL SAM DOMAIN PROTEIN"/>
    <property type="match status" value="1"/>
</dbReference>
<evidence type="ECO:0000256" key="1">
    <source>
        <dbReference type="ARBA" id="ARBA00001966"/>
    </source>
</evidence>
<dbReference type="NCBIfam" id="TIGR04085">
    <property type="entry name" value="rSAM_more_4Fe4S"/>
    <property type="match status" value="1"/>
</dbReference>
<dbReference type="Gene3D" id="3.20.20.70">
    <property type="entry name" value="Aldolase class I"/>
    <property type="match status" value="1"/>
</dbReference>
<dbReference type="AlphaFoldDB" id="A0A1H5XF35"/>